<sequence length="163" mass="17543">MNSQHAIQGAIPSGSLLGGSSSSLKDLSSSSSYAPSYSPTSSLNMVLTPQGEVGKSDMSLAFEVMDRCTVDLLLLQQRYATVTSRLNEVTSKALESDARLAQLGAQMELELKMSRVHHQMKSGFEQQQLPELQRMMRSTTELISRLGHLSTSAAAGSATSVVY</sequence>
<dbReference type="Proteomes" id="UP001194580">
    <property type="component" value="Unassembled WGS sequence"/>
</dbReference>
<protein>
    <submittedName>
        <fullName evidence="1">Uncharacterized protein</fullName>
    </submittedName>
</protein>
<reference evidence="1" key="1">
    <citation type="journal article" date="2020" name="Fungal Divers.">
        <title>Resolving the Mortierellaceae phylogeny through synthesis of multi-gene phylogenetics and phylogenomics.</title>
        <authorList>
            <person name="Vandepol N."/>
            <person name="Liber J."/>
            <person name="Desiro A."/>
            <person name="Na H."/>
            <person name="Kennedy M."/>
            <person name="Barry K."/>
            <person name="Grigoriev I.V."/>
            <person name="Miller A.N."/>
            <person name="O'Donnell K."/>
            <person name="Stajich J.E."/>
            <person name="Bonito G."/>
        </authorList>
    </citation>
    <scope>NUCLEOTIDE SEQUENCE</scope>
    <source>
        <strain evidence="1">NRRL 28262</strain>
    </source>
</reference>
<proteinExistence type="predicted"/>
<organism evidence="1 2">
    <name type="scientific">Linnemannia exigua</name>
    <dbReference type="NCBI Taxonomy" id="604196"/>
    <lineage>
        <taxon>Eukaryota</taxon>
        <taxon>Fungi</taxon>
        <taxon>Fungi incertae sedis</taxon>
        <taxon>Mucoromycota</taxon>
        <taxon>Mortierellomycotina</taxon>
        <taxon>Mortierellomycetes</taxon>
        <taxon>Mortierellales</taxon>
        <taxon>Mortierellaceae</taxon>
        <taxon>Linnemannia</taxon>
    </lineage>
</organism>
<evidence type="ECO:0000313" key="1">
    <source>
        <dbReference type="EMBL" id="KAG0276606.1"/>
    </source>
</evidence>
<gene>
    <name evidence="1" type="ORF">BGZ95_007301</name>
</gene>
<dbReference type="AlphaFoldDB" id="A0AAD4H927"/>
<name>A0AAD4H927_9FUNG</name>
<accession>A0AAD4H927</accession>
<evidence type="ECO:0000313" key="2">
    <source>
        <dbReference type="Proteomes" id="UP001194580"/>
    </source>
</evidence>
<keyword evidence="2" id="KW-1185">Reference proteome</keyword>
<dbReference type="EMBL" id="JAAAIL010000354">
    <property type="protein sequence ID" value="KAG0276606.1"/>
    <property type="molecule type" value="Genomic_DNA"/>
</dbReference>
<comment type="caution">
    <text evidence="1">The sequence shown here is derived from an EMBL/GenBank/DDBJ whole genome shotgun (WGS) entry which is preliminary data.</text>
</comment>